<dbReference type="EMBL" id="CM056781">
    <property type="protein sequence ID" value="KAJ8734639.1"/>
    <property type="molecule type" value="Genomic_DNA"/>
</dbReference>
<name>A0ACC2R5Y4_9NEOP</name>
<gene>
    <name evidence="1" type="ORF">PYW08_013889</name>
</gene>
<protein>
    <submittedName>
        <fullName evidence="1">Uncharacterized protein</fullName>
    </submittedName>
</protein>
<reference evidence="1" key="1">
    <citation type="submission" date="2023-03" db="EMBL/GenBank/DDBJ databases">
        <title>Chromosome-level genomes of two armyworms, Mythimna separata and Mythimna loreyi, provide insights into the biosynthesis and reception of sex pheromones.</title>
        <authorList>
            <person name="Zhao H."/>
        </authorList>
    </citation>
    <scope>NUCLEOTIDE SEQUENCE</scope>
    <source>
        <strain evidence="1">BeijingLab</strain>
    </source>
</reference>
<proteinExistence type="predicted"/>
<sequence>MSPTITFIVTVLALNAAVDAVAHHSHDKSDRHEKTEKTHPTCQEFTHGLTFNDSQAIGSWHLLHYRTEKTNGAGDSHCVQFSLVNDQERKELKELIEKFVENLKWKSLVLKMQIPCASLKTNKTRDYYLEKLEDDGSYRTLQMPPSTAKLDLAEFHRYPMRLKVIEGQYLGMMDCHEKFVFILGKQPPEGKEIDEKLKKMIEVYWPEEL</sequence>
<organism evidence="1 2">
    <name type="scientific">Mythimna loreyi</name>
    <dbReference type="NCBI Taxonomy" id="667449"/>
    <lineage>
        <taxon>Eukaryota</taxon>
        <taxon>Metazoa</taxon>
        <taxon>Ecdysozoa</taxon>
        <taxon>Arthropoda</taxon>
        <taxon>Hexapoda</taxon>
        <taxon>Insecta</taxon>
        <taxon>Pterygota</taxon>
        <taxon>Neoptera</taxon>
        <taxon>Endopterygota</taxon>
        <taxon>Lepidoptera</taxon>
        <taxon>Glossata</taxon>
        <taxon>Ditrysia</taxon>
        <taxon>Noctuoidea</taxon>
        <taxon>Noctuidae</taxon>
        <taxon>Noctuinae</taxon>
        <taxon>Hadenini</taxon>
        <taxon>Mythimna</taxon>
    </lineage>
</organism>
<dbReference type="Proteomes" id="UP001231649">
    <property type="component" value="Chromosome 5"/>
</dbReference>
<keyword evidence="2" id="KW-1185">Reference proteome</keyword>
<evidence type="ECO:0000313" key="1">
    <source>
        <dbReference type="EMBL" id="KAJ8734639.1"/>
    </source>
</evidence>
<evidence type="ECO:0000313" key="2">
    <source>
        <dbReference type="Proteomes" id="UP001231649"/>
    </source>
</evidence>
<accession>A0ACC2R5Y4</accession>
<comment type="caution">
    <text evidence="1">The sequence shown here is derived from an EMBL/GenBank/DDBJ whole genome shotgun (WGS) entry which is preliminary data.</text>
</comment>